<feature type="transmembrane region" description="Helical" evidence="7">
    <location>
        <begin position="177"/>
        <end position="197"/>
    </location>
</feature>
<evidence type="ECO:0000256" key="4">
    <source>
        <dbReference type="ARBA" id="ARBA00022692"/>
    </source>
</evidence>
<comment type="subcellular location">
    <subcellularLocation>
        <location evidence="1 7">Membrane</location>
        <topology evidence="1 7">Multi-pass membrane protein</topology>
    </subcellularLocation>
</comment>
<reference evidence="8" key="1">
    <citation type="submission" date="2020-03" db="EMBL/GenBank/DDBJ databases">
        <title>A high-quality chromosome-level genome assembly of a woody plant with both climbing and erect habits, Rhamnella rubrinervis.</title>
        <authorList>
            <person name="Lu Z."/>
            <person name="Yang Y."/>
            <person name="Zhu X."/>
            <person name="Sun Y."/>
        </authorList>
    </citation>
    <scope>NUCLEOTIDE SEQUENCE</scope>
    <source>
        <strain evidence="8">BYM</strain>
        <tissue evidence="8">Leaf</tissue>
    </source>
</reference>
<feature type="transmembrane region" description="Helical" evidence="7">
    <location>
        <begin position="311"/>
        <end position="329"/>
    </location>
</feature>
<comment type="caution">
    <text evidence="8">The sequence shown here is derived from an EMBL/GenBank/DDBJ whole genome shotgun (WGS) entry which is preliminary data.</text>
</comment>
<feature type="transmembrane region" description="Helical" evidence="7">
    <location>
        <begin position="288"/>
        <end position="305"/>
    </location>
</feature>
<dbReference type="GO" id="GO:0015211">
    <property type="term" value="F:purine nucleoside transmembrane transporter activity"/>
    <property type="evidence" value="ECO:0007669"/>
    <property type="project" value="UniProtKB-UniRule"/>
</dbReference>
<name>A0A8K0H5F8_9ROSA</name>
<evidence type="ECO:0000256" key="3">
    <source>
        <dbReference type="ARBA" id="ARBA00022448"/>
    </source>
</evidence>
<feature type="transmembrane region" description="Helical" evidence="7">
    <location>
        <begin position="145"/>
        <end position="165"/>
    </location>
</feature>
<evidence type="ECO:0000313" key="9">
    <source>
        <dbReference type="Proteomes" id="UP000796880"/>
    </source>
</evidence>
<feature type="transmembrane region" description="Helical" evidence="7">
    <location>
        <begin position="256"/>
        <end position="281"/>
    </location>
</feature>
<dbReference type="GO" id="GO:0005345">
    <property type="term" value="F:purine nucleobase transmembrane transporter activity"/>
    <property type="evidence" value="ECO:0007669"/>
    <property type="project" value="UniProtKB-UniRule"/>
</dbReference>
<proteinExistence type="inferred from homology"/>
<protein>
    <recommendedName>
        <fullName evidence="7">Probable purine permease</fullName>
    </recommendedName>
</protein>
<keyword evidence="4 7" id="KW-0812">Transmembrane</keyword>
<organism evidence="8 9">
    <name type="scientific">Rhamnella rubrinervis</name>
    <dbReference type="NCBI Taxonomy" id="2594499"/>
    <lineage>
        <taxon>Eukaryota</taxon>
        <taxon>Viridiplantae</taxon>
        <taxon>Streptophyta</taxon>
        <taxon>Embryophyta</taxon>
        <taxon>Tracheophyta</taxon>
        <taxon>Spermatophyta</taxon>
        <taxon>Magnoliopsida</taxon>
        <taxon>eudicotyledons</taxon>
        <taxon>Gunneridae</taxon>
        <taxon>Pentapetalae</taxon>
        <taxon>rosids</taxon>
        <taxon>fabids</taxon>
        <taxon>Rosales</taxon>
        <taxon>Rhamnaceae</taxon>
        <taxon>rhamnoid group</taxon>
        <taxon>Rhamneae</taxon>
        <taxon>Rhamnella</taxon>
    </lineage>
</organism>
<dbReference type="InterPro" id="IPR030182">
    <property type="entry name" value="PUP_plant"/>
</dbReference>
<feature type="transmembrane region" description="Helical" evidence="7">
    <location>
        <begin position="89"/>
        <end position="110"/>
    </location>
</feature>
<dbReference type="InterPro" id="IPR037185">
    <property type="entry name" value="EmrE-like"/>
</dbReference>
<dbReference type="PANTHER" id="PTHR31376:SF1">
    <property type="entry name" value="PURINE PERMEASE 2"/>
    <property type="match status" value="1"/>
</dbReference>
<evidence type="ECO:0000256" key="6">
    <source>
        <dbReference type="ARBA" id="ARBA00023136"/>
    </source>
</evidence>
<feature type="transmembrane region" description="Helical" evidence="7">
    <location>
        <begin position="45"/>
        <end position="68"/>
    </location>
</feature>
<evidence type="ECO:0000313" key="8">
    <source>
        <dbReference type="EMBL" id="KAF3445974.1"/>
    </source>
</evidence>
<dbReference type="Pfam" id="PF16913">
    <property type="entry name" value="PUNUT"/>
    <property type="match status" value="1"/>
</dbReference>
<dbReference type="Proteomes" id="UP000796880">
    <property type="component" value="Unassembled WGS sequence"/>
</dbReference>
<keyword evidence="5 7" id="KW-1133">Transmembrane helix</keyword>
<gene>
    <name evidence="8" type="ORF">FNV43_RR11151</name>
</gene>
<feature type="transmembrane region" description="Helical" evidence="7">
    <location>
        <begin position="12"/>
        <end position="33"/>
    </location>
</feature>
<dbReference type="AlphaFoldDB" id="A0A8K0H5F8"/>
<dbReference type="OrthoDB" id="1865379at2759"/>
<evidence type="ECO:0000256" key="7">
    <source>
        <dbReference type="RuleBase" id="RU368015"/>
    </source>
</evidence>
<sequence length="356" mass="39917">MEMEDQSKSRENKALLILNCMLLSLGNCGGPLIMRLYFLHGGQRVWLSCWLQTIAWPFMLIPISIDYYRRRRTNVSGGGTKFFQMKPSLFLPAAVIGVLTGLDDFIYAYGVARLPISTSALIIASQLAFTALFAFLLVRQKLTPYSLNAVVLLTIGGAVLAMHTSSDRPKGESNKEYMIGFWLTVATSVLYGFVLPLTELTYKRAKQTITYLLVLEIQTVLCLFATLFCTVGMLVNKDFQAIREEARDFGLGEAKYYMVLIGTAIFWQAFFLGAIGVVFCASSLLSGILIAVLLPVTEVLAVVFYDESFKVEKGISLVLSLWGFVSYFYGEMKYYHRKKEEEQSSDIQMPQLVVDP</sequence>
<evidence type="ECO:0000256" key="1">
    <source>
        <dbReference type="ARBA" id="ARBA00004141"/>
    </source>
</evidence>
<dbReference type="GO" id="GO:0016020">
    <property type="term" value="C:membrane"/>
    <property type="evidence" value="ECO:0007669"/>
    <property type="project" value="UniProtKB-SubCell"/>
</dbReference>
<dbReference type="PANTHER" id="PTHR31376">
    <property type="entry name" value="OS09G0467300 PROTEIN-RELATED"/>
    <property type="match status" value="1"/>
</dbReference>
<evidence type="ECO:0000256" key="2">
    <source>
        <dbReference type="ARBA" id="ARBA00006213"/>
    </source>
</evidence>
<keyword evidence="9" id="KW-1185">Reference proteome</keyword>
<keyword evidence="3 7" id="KW-0813">Transport</keyword>
<evidence type="ECO:0000256" key="5">
    <source>
        <dbReference type="ARBA" id="ARBA00022989"/>
    </source>
</evidence>
<accession>A0A8K0H5F8</accession>
<comment type="similarity">
    <text evidence="2 7">Belongs to the purine permeases (TC 2.A.7.14) family.</text>
</comment>
<keyword evidence="6 7" id="KW-0472">Membrane</keyword>
<dbReference type="EMBL" id="VOIH02000005">
    <property type="protein sequence ID" value="KAF3445974.1"/>
    <property type="molecule type" value="Genomic_DNA"/>
</dbReference>
<dbReference type="SUPFAM" id="SSF103481">
    <property type="entry name" value="Multidrug resistance efflux transporter EmrE"/>
    <property type="match status" value="1"/>
</dbReference>
<feature type="transmembrane region" description="Helical" evidence="7">
    <location>
        <begin position="209"/>
        <end position="236"/>
    </location>
</feature>
<feature type="transmembrane region" description="Helical" evidence="7">
    <location>
        <begin position="116"/>
        <end position="138"/>
    </location>
</feature>